<sequence length="738" mass="82542">MSRIGLRVAASFAFPTPASVASVQLTKKHASGLFGVRAGFRSQSPPIDQYLRNIGSSSQPATVYAYLLRKLWWLGPVKAVPGCGHADARLVDINLEKNKIAELDNDLTDTLGLRSIPLSSLLLSQVANIDQACYEKVHHQLLHTTAKNAPAIVGAISEELQTASNQQPIAPLNFSKPRFHLSYTSATLTSRRGLEELVLKDLPTLGAGIEQHDYTLLNHKIREDPDFPVAPFWHEEYASQRSWRDTTLQLSEDKAGGFFVHEVFLKKLLHELNGSGVFPHAGKLRTLRTSAIVEAKKIMKAEAEMATAEESKRLLRCKIECLVHQVADTEEHLKAVRLIKLETLEAGNVLELSDHAIVTLLATEMRLTMDDKTSAADVETDCICDIISEYSDDVDENYWNKQSVLDVVCNERKRETIANWISSIQLSTFVHCELYIDDRNYCGPLEPTDDTEEDVMEEIQRLTEEEGVYEYPKILFNHDQDGNIILPLADGYSMERSEGYYTNMSGLSSLSSSNSSSSADEEDHYAALGDSPPSARVSFSSKGTSVDDGPVPNPKDTKNHSTEQELDIEHGDSITSTSTDNQLLKDIIADSIIIDKNTTRPSIMPDIRNTTSTYQEKRAAIARGEGINARRLNTLRMAWDIPHHSHGPQQAGYRPHLHGYRHNTRPSPDWDAPGAPKPRFAERVETIGMLDQFNKEYEAKWVDWHGAMPEEVLDVNVFVPPRRPRHEDLMTAINVVFD</sequence>
<dbReference type="EMBL" id="ML976616">
    <property type="protein sequence ID" value="KAF1845000.1"/>
    <property type="molecule type" value="Genomic_DNA"/>
</dbReference>
<evidence type="ECO:0000313" key="3">
    <source>
        <dbReference type="Proteomes" id="UP000800039"/>
    </source>
</evidence>
<gene>
    <name evidence="2" type="ORF">K460DRAFT_405280</name>
</gene>
<dbReference type="OrthoDB" id="3774942at2759"/>
<dbReference type="RefSeq" id="XP_040787563.1">
    <property type="nucleotide sequence ID" value="XM_040936830.1"/>
</dbReference>
<dbReference type="AlphaFoldDB" id="A0A9P4L7I5"/>
<evidence type="ECO:0000313" key="2">
    <source>
        <dbReference type="EMBL" id="KAF1845000.1"/>
    </source>
</evidence>
<accession>A0A9P4L7I5</accession>
<dbReference type="Proteomes" id="UP000800039">
    <property type="component" value="Unassembled WGS sequence"/>
</dbReference>
<protein>
    <submittedName>
        <fullName evidence="2">Uncharacterized protein</fullName>
    </submittedName>
</protein>
<feature type="compositionally biased region" description="Low complexity" evidence="1">
    <location>
        <begin position="507"/>
        <end position="518"/>
    </location>
</feature>
<proteinExistence type="predicted"/>
<name>A0A9P4L7I5_9PLEO</name>
<keyword evidence="3" id="KW-1185">Reference proteome</keyword>
<dbReference type="GeneID" id="63854080"/>
<feature type="region of interest" description="Disordered" evidence="1">
    <location>
        <begin position="507"/>
        <end position="577"/>
    </location>
</feature>
<evidence type="ECO:0000256" key="1">
    <source>
        <dbReference type="SAM" id="MobiDB-lite"/>
    </source>
</evidence>
<feature type="compositionally biased region" description="Basic and acidic residues" evidence="1">
    <location>
        <begin position="555"/>
        <end position="572"/>
    </location>
</feature>
<reference evidence="2" key="1">
    <citation type="submission" date="2020-01" db="EMBL/GenBank/DDBJ databases">
        <authorList>
            <consortium name="DOE Joint Genome Institute"/>
            <person name="Haridas S."/>
            <person name="Albert R."/>
            <person name="Binder M."/>
            <person name="Bloem J."/>
            <person name="Labutti K."/>
            <person name="Salamov A."/>
            <person name="Andreopoulos B."/>
            <person name="Baker S.E."/>
            <person name="Barry K."/>
            <person name="Bills G."/>
            <person name="Bluhm B.H."/>
            <person name="Cannon C."/>
            <person name="Castanera R."/>
            <person name="Culley D.E."/>
            <person name="Daum C."/>
            <person name="Ezra D."/>
            <person name="Gonzalez J.B."/>
            <person name="Henrissat B."/>
            <person name="Kuo A."/>
            <person name="Liang C."/>
            <person name="Lipzen A."/>
            <person name="Lutzoni F."/>
            <person name="Magnuson J."/>
            <person name="Mondo S."/>
            <person name="Nolan M."/>
            <person name="Ohm R."/>
            <person name="Pangilinan J."/>
            <person name="Park H.-J."/>
            <person name="Ramirez L."/>
            <person name="Alfaro M."/>
            <person name="Sun H."/>
            <person name="Tritt A."/>
            <person name="Yoshinaga Y."/>
            <person name="Zwiers L.-H."/>
            <person name="Turgeon B.G."/>
            <person name="Goodwin S.B."/>
            <person name="Spatafora J.W."/>
            <person name="Crous P.W."/>
            <person name="Grigoriev I.V."/>
        </authorList>
    </citation>
    <scope>NUCLEOTIDE SEQUENCE</scope>
    <source>
        <strain evidence="2">CBS 394.84</strain>
    </source>
</reference>
<comment type="caution">
    <text evidence="2">The sequence shown here is derived from an EMBL/GenBank/DDBJ whole genome shotgun (WGS) entry which is preliminary data.</text>
</comment>
<organism evidence="2 3">
    <name type="scientific">Cucurbitaria berberidis CBS 394.84</name>
    <dbReference type="NCBI Taxonomy" id="1168544"/>
    <lineage>
        <taxon>Eukaryota</taxon>
        <taxon>Fungi</taxon>
        <taxon>Dikarya</taxon>
        <taxon>Ascomycota</taxon>
        <taxon>Pezizomycotina</taxon>
        <taxon>Dothideomycetes</taxon>
        <taxon>Pleosporomycetidae</taxon>
        <taxon>Pleosporales</taxon>
        <taxon>Pleosporineae</taxon>
        <taxon>Cucurbitariaceae</taxon>
        <taxon>Cucurbitaria</taxon>
    </lineage>
</organism>